<dbReference type="SUPFAM" id="SSF103473">
    <property type="entry name" value="MFS general substrate transporter"/>
    <property type="match status" value="1"/>
</dbReference>
<dbReference type="PROSITE" id="PS00217">
    <property type="entry name" value="SUGAR_TRANSPORT_2"/>
    <property type="match status" value="1"/>
</dbReference>
<dbReference type="PANTHER" id="PTHR48020:SF12">
    <property type="entry name" value="PROTON MYO-INOSITOL COTRANSPORTER"/>
    <property type="match status" value="1"/>
</dbReference>
<dbReference type="InterPro" id="IPR036259">
    <property type="entry name" value="MFS_trans_sf"/>
</dbReference>
<evidence type="ECO:0000256" key="7">
    <source>
        <dbReference type="ARBA" id="ARBA00049119"/>
    </source>
</evidence>
<name>A0A0H5CJD6_CYBJN</name>
<dbReference type="GO" id="GO:1904679">
    <property type="term" value="P:myo-inositol import across plasma membrane"/>
    <property type="evidence" value="ECO:0007669"/>
    <property type="project" value="TreeGrafter"/>
</dbReference>
<organism evidence="11 12">
    <name type="scientific">Cyberlindnera jadinii (strain ATCC 18201 / CBS 1600 / BCRC 20928 / JCM 3617 / NBRC 0987 / NRRL Y-1542)</name>
    <name type="common">Torula yeast</name>
    <name type="synonym">Candida utilis</name>
    <dbReference type="NCBI Taxonomy" id="983966"/>
    <lineage>
        <taxon>Eukaryota</taxon>
        <taxon>Fungi</taxon>
        <taxon>Dikarya</taxon>
        <taxon>Ascomycota</taxon>
        <taxon>Saccharomycotina</taxon>
        <taxon>Saccharomycetes</taxon>
        <taxon>Phaffomycetales</taxon>
        <taxon>Phaffomycetaceae</taxon>
        <taxon>Cyberlindnera</taxon>
    </lineage>
</organism>
<protein>
    <recommendedName>
        <fullName evidence="10">Major facilitator superfamily (MFS) profile domain-containing protein</fullName>
    </recommendedName>
</protein>
<feature type="transmembrane region" description="Helical" evidence="9">
    <location>
        <begin position="390"/>
        <end position="411"/>
    </location>
</feature>
<comment type="similarity">
    <text evidence="2 8">Belongs to the major facilitator superfamily. Sugar transporter (TC 2.A.1.1) family.</text>
</comment>
<gene>
    <name evidence="11" type="ORF">BN1211_5520</name>
</gene>
<feature type="transmembrane region" description="Helical" evidence="9">
    <location>
        <begin position="83"/>
        <end position="103"/>
    </location>
</feature>
<dbReference type="NCBIfam" id="TIGR00879">
    <property type="entry name" value="SP"/>
    <property type="match status" value="1"/>
</dbReference>
<keyword evidence="3 8" id="KW-0813">Transport</keyword>
<feature type="transmembrane region" description="Helical" evidence="9">
    <location>
        <begin position="352"/>
        <end position="370"/>
    </location>
</feature>
<dbReference type="InterPro" id="IPR005829">
    <property type="entry name" value="Sugar_transporter_CS"/>
</dbReference>
<feature type="transmembrane region" description="Helical" evidence="9">
    <location>
        <begin position="110"/>
        <end position="130"/>
    </location>
</feature>
<dbReference type="EMBL" id="CDQK01000006">
    <property type="protein sequence ID" value="CEP24644.1"/>
    <property type="molecule type" value="Genomic_DNA"/>
</dbReference>
<dbReference type="InterPro" id="IPR020846">
    <property type="entry name" value="MFS_dom"/>
</dbReference>
<feature type="transmembrane region" description="Helical" evidence="9">
    <location>
        <begin position="423"/>
        <end position="447"/>
    </location>
</feature>
<feature type="transmembrane region" description="Helical" evidence="9">
    <location>
        <begin position="453"/>
        <end position="472"/>
    </location>
</feature>
<comment type="catalytic activity">
    <reaction evidence="7">
        <text>myo-inositol(out) + H(+)(out) = myo-inositol(in) + H(+)(in)</text>
        <dbReference type="Rhea" id="RHEA:60364"/>
        <dbReference type="ChEBI" id="CHEBI:15378"/>
        <dbReference type="ChEBI" id="CHEBI:17268"/>
    </reaction>
</comment>
<sequence>MAAKYSEALLQEEQCTSIDSQSSIIATTADEIEETRTGKYVTLVVCASAVGGFMFGYDTACISSILIFLDKGSLDLSDRQKEMVTGITSVGSFFGSIGASILTDHLGRKNVITICCVIFTLAAIELGLAQSVTALVIGRLIVGLAVGAASMVVPVYISEVAPSKRRGRLLVLNSVTTTGGQLFANIIALIVSQMHHNWRIMFLLSGIPSVLFLCVAKFLPESPRFLILQNEKLQAQEALSNLYPNATFEQVSRKASSIEDDIKLNEEQHRLPLHAKLFGSSATLRALAVGCGLMFYQQASSFNSFMYYGATIFKAVGVGNPLVISILISGTNFAFTFVALRYIDEIGRRKMLLRTLWIMAFALFVAGVAFSRIDLPQELQTKNMNPASYVLVTSVLVFVASYASALGTVPWSSVEFLPLEARAAGSAAIAATGWLTNAIVSATYLSLVGATSLSATSVIFSIVCALGWLAVFKWYPEVNRLSLEEIRKVFENGIDIHYVDHRTSL</sequence>
<evidence type="ECO:0000313" key="11">
    <source>
        <dbReference type="EMBL" id="CEP24644.1"/>
    </source>
</evidence>
<evidence type="ECO:0000256" key="8">
    <source>
        <dbReference type="RuleBase" id="RU003346"/>
    </source>
</evidence>
<evidence type="ECO:0000256" key="9">
    <source>
        <dbReference type="SAM" id="Phobius"/>
    </source>
</evidence>
<dbReference type="GO" id="GO:0016020">
    <property type="term" value="C:membrane"/>
    <property type="evidence" value="ECO:0007669"/>
    <property type="project" value="UniProtKB-SubCell"/>
</dbReference>
<evidence type="ECO:0000256" key="2">
    <source>
        <dbReference type="ARBA" id="ARBA00010992"/>
    </source>
</evidence>
<dbReference type="Gene3D" id="1.20.1250.20">
    <property type="entry name" value="MFS general substrate transporter like domains"/>
    <property type="match status" value="1"/>
</dbReference>
<keyword evidence="4 9" id="KW-0812">Transmembrane</keyword>
<evidence type="ECO:0000256" key="5">
    <source>
        <dbReference type="ARBA" id="ARBA00022989"/>
    </source>
</evidence>
<comment type="subcellular location">
    <subcellularLocation>
        <location evidence="1">Membrane</location>
        <topology evidence="1">Multi-pass membrane protein</topology>
    </subcellularLocation>
</comment>
<evidence type="ECO:0000256" key="3">
    <source>
        <dbReference type="ARBA" id="ARBA00022448"/>
    </source>
</evidence>
<reference evidence="12" key="1">
    <citation type="journal article" date="2015" name="J. Biotechnol.">
        <title>The structure of the Cyberlindnera jadinii genome and its relation to Candida utilis analyzed by the occurrence of single nucleotide polymorphisms.</title>
        <authorList>
            <person name="Rupp O."/>
            <person name="Brinkrolf K."/>
            <person name="Buerth C."/>
            <person name="Kunigo M."/>
            <person name="Schneider J."/>
            <person name="Jaenicke S."/>
            <person name="Goesmann A."/>
            <person name="Puehler A."/>
            <person name="Jaeger K.-E."/>
            <person name="Ernst J.F."/>
        </authorList>
    </citation>
    <scope>NUCLEOTIDE SEQUENCE [LARGE SCALE GENOMIC DNA]</scope>
    <source>
        <strain evidence="12">ATCC 18201 / CBS 1600 / BCRC 20928 / JCM 3617 / NBRC 0987 / NRRL Y-1542</strain>
    </source>
</reference>
<feature type="transmembrane region" description="Helical" evidence="9">
    <location>
        <begin position="277"/>
        <end position="296"/>
    </location>
</feature>
<dbReference type="PANTHER" id="PTHR48020">
    <property type="entry name" value="PROTON MYO-INOSITOL COTRANSPORTER"/>
    <property type="match status" value="1"/>
</dbReference>
<feature type="domain" description="Major facilitator superfamily (MFS) profile" evidence="10">
    <location>
        <begin position="44"/>
        <end position="479"/>
    </location>
</feature>
<feature type="transmembrane region" description="Helical" evidence="9">
    <location>
        <begin position="198"/>
        <end position="219"/>
    </location>
</feature>
<evidence type="ECO:0000259" key="10">
    <source>
        <dbReference type="PROSITE" id="PS50850"/>
    </source>
</evidence>
<dbReference type="InterPro" id="IPR050814">
    <property type="entry name" value="Myo-inositol_Transporter"/>
</dbReference>
<keyword evidence="6 9" id="KW-0472">Membrane</keyword>
<evidence type="ECO:0000256" key="6">
    <source>
        <dbReference type="ARBA" id="ARBA00023136"/>
    </source>
</evidence>
<keyword evidence="5 9" id="KW-1133">Transmembrane helix</keyword>
<dbReference type="GO" id="GO:0005366">
    <property type="term" value="F:myo-inositol:proton symporter activity"/>
    <property type="evidence" value="ECO:0007669"/>
    <property type="project" value="TreeGrafter"/>
</dbReference>
<feature type="transmembrane region" description="Helical" evidence="9">
    <location>
        <begin position="169"/>
        <end position="192"/>
    </location>
</feature>
<evidence type="ECO:0000313" key="12">
    <source>
        <dbReference type="Proteomes" id="UP000038830"/>
    </source>
</evidence>
<dbReference type="InterPro" id="IPR005828">
    <property type="entry name" value="MFS_sugar_transport-like"/>
</dbReference>
<dbReference type="FunFam" id="1.20.1250.20:FF:000073">
    <property type="entry name" value="MFS myo-inositol transporter, putative"/>
    <property type="match status" value="1"/>
</dbReference>
<proteinExistence type="inferred from homology"/>
<dbReference type="PROSITE" id="PS00216">
    <property type="entry name" value="SUGAR_TRANSPORT_1"/>
    <property type="match status" value="1"/>
</dbReference>
<feature type="transmembrane region" description="Helical" evidence="9">
    <location>
        <begin position="316"/>
        <end position="340"/>
    </location>
</feature>
<feature type="transmembrane region" description="Helical" evidence="9">
    <location>
        <begin position="136"/>
        <end position="157"/>
    </location>
</feature>
<feature type="transmembrane region" description="Helical" evidence="9">
    <location>
        <begin position="40"/>
        <end position="68"/>
    </location>
</feature>
<dbReference type="PROSITE" id="PS50850">
    <property type="entry name" value="MFS"/>
    <property type="match status" value="1"/>
</dbReference>
<evidence type="ECO:0000256" key="4">
    <source>
        <dbReference type="ARBA" id="ARBA00022692"/>
    </source>
</evidence>
<dbReference type="PRINTS" id="PR00171">
    <property type="entry name" value="SUGRTRNSPORT"/>
</dbReference>
<evidence type="ECO:0000256" key="1">
    <source>
        <dbReference type="ARBA" id="ARBA00004141"/>
    </source>
</evidence>
<accession>A0A0H5CJD6</accession>
<dbReference type="InterPro" id="IPR003663">
    <property type="entry name" value="Sugar/inositol_transpt"/>
</dbReference>
<dbReference type="Proteomes" id="UP000038830">
    <property type="component" value="Unassembled WGS sequence"/>
</dbReference>
<dbReference type="AlphaFoldDB" id="A0A0H5CJD6"/>
<dbReference type="Pfam" id="PF00083">
    <property type="entry name" value="Sugar_tr"/>
    <property type="match status" value="1"/>
</dbReference>